<feature type="chain" id="PRO_5029771680" evidence="2">
    <location>
        <begin position="21"/>
        <end position="554"/>
    </location>
</feature>
<evidence type="ECO:0000313" key="3">
    <source>
        <dbReference type="EMBL" id="KAF4678864.1"/>
    </source>
</evidence>
<feature type="signal peptide" evidence="2">
    <location>
        <begin position="1"/>
        <end position="20"/>
    </location>
</feature>
<name>A0A7J6N588_PEROL</name>
<feature type="region of interest" description="Disordered" evidence="1">
    <location>
        <begin position="121"/>
        <end position="178"/>
    </location>
</feature>
<dbReference type="EMBL" id="JABANO010041398">
    <property type="protein sequence ID" value="KAF4678864.1"/>
    <property type="molecule type" value="Genomic_DNA"/>
</dbReference>
<protein>
    <submittedName>
        <fullName evidence="3">Uncharacterized protein</fullName>
    </submittedName>
</protein>
<keyword evidence="4" id="KW-1185">Reference proteome</keyword>
<feature type="non-terminal residue" evidence="3">
    <location>
        <position position="1"/>
    </location>
</feature>
<keyword evidence="2" id="KW-0732">Signal</keyword>
<gene>
    <name evidence="3" type="ORF">FOZ63_031929</name>
</gene>
<evidence type="ECO:0000256" key="2">
    <source>
        <dbReference type="SAM" id="SignalP"/>
    </source>
</evidence>
<dbReference type="AlphaFoldDB" id="A0A7J6N588"/>
<evidence type="ECO:0000313" key="4">
    <source>
        <dbReference type="Proteomes" id="UP000553632"/>
    </source>
</evidence>
<accession>A0A7J6N588</accession>
<evidence type="ECO:0000256" key="1">
    <source>
        <dbReference type="SAM" id="MobiDB-lite"/>
    </source>
</evidence>
<proteinExistence type="predicted"/>
<comment type="caution">
    <text evidence="3">The sequence shown here is derived from an EMBL/GenBank/DDBJ whole genome shotgun (WGS) entry which is preliminary data.</text>
</comment>
<sequence length="554" mass="59989">MPGFLGRLLLFADLLAMVRSREEKFYFSDDDDYDSMDGAADTSLDEPASAATIADPDGLNYRVGSHFHLNLEDNMKTTRSPPTTGRLADYSSWPAEDAAVASTTGGLLWGTTPSPPLFDVDTGESDVGERISSPPETSPHVRTRSATQVTSTTTTTTTTTPTSTPASSVQEPSTSLGMDCPDGYEARGLWVLINDPTRGYRKGKHESIAAVSLICDDHLEQLKSSPSTPKASSQQQWTRLACMDRPDGQRVVMSAISTAAESESIEEPLMELRLQCSDGITVYGYAPTESRRMWREGEPCKEGMTAKGVRMAMKDGEMISISTQCATACTRHDCGFQELRGSSSAGRFTSVCGWRPNCHCDCGATSFVATSQSLSRIPLPSMPEVVAETAPAPLFPPQPSLMSQQIQQQTEVAQQANLQAIDEQRISQIERQENKLDAGMGELTATLDLSRKNLTSIKGALTEGLRQNAKTLMSLVGDIASLIGTAIPTPSKDEDPMAILNRAEEMLRQQVVTARANGSFPPVPPQEQEKVKALSDAVGNIIRAETLNRNRIDQ</sequence>
<feature type="compositionally biased region" description="Low complexity" evidence="1">
    <location>
        <begin position="144"/>
        <end position="170"/>
    </location>
</feature>
<reference evidence="3 4" key="1">
    <citation type="submission" date="2020-04" db="EMBL/GenBank/DDBJ databases">
        <title>Perkinsus olseni comparative genomics.</title>
        <authorList>
            <person name="Bogema D.R."/>
        </authorList>
    </citation>
    <scope>NUCLEOTIDE SEQUENCE [LARGE SCALE GENOMIC DNA]</scope>
    <source>
        <strain evidence="3 4">ATCC PRA-207</strain>
    </source>
</reference>
<organism evidence="3 4">
    <name type="scientific">Perkinsus olseni</name>
    <name type="common">Perkinsus atlanticus</name>
    <dbReference type="NCBI Taxonomy" id="32597"/>
    <lineage>
        <taxon>Eukaryota</taxon>
        <taxon>Sar</taxon>
        <taxon>Alveolata</taxon>
        <taxon>Perkinsozoa</taxon>
        <taxon>Perkinsea</taxon>
        <taxon>Perkinsida</taxon>
        <taxon>Perkinsidae</taxon>
        <taxon>Perkinsus</taxon>
    </lineage>
</organism>
<dbReference type="Proteomes" id="UP000553632">
    <property type="component" value="Unassembled WGS sequence"/>
</dbReference>